<proteinExistence type="predicted"/>
<dbReference type="RefSeq" id="WP_378067765.1">
    <property type="nucleotide sequence ID" value="NZ_JBHSBL010000016.1"/>
</dbReference>
<keyword evidence="2" id="KW-1185">Reference proteome</keyword>
<name>A0ABV8IWU1_9ACTN</name>
<evidence type="ECO:0000313" key="2">
    <source>
        <dbReference type="Proteomes" id="UP001595867"/>
    </source>
</evidence>
<protein>
    <submittedName>
        <fullName evidence="1">Uncharacterized protein</fullName>
    </submittedName>
</protein>
<organism evidence="1 2">
    <name type="scientific">Actinoplanes subglobosus</name>
    <dbReference type="NCBI Taxonomy" id="1547892"/>
    <lineage>
        <taxon>Bacteria</taxon>
        <taxon>Bacillati</taxon>
        <taxon>Actinomycetota</taxon>
        <taxon>Actinomycetes</taxon>
        <taxon>Micromonosporales</taxon>
        <taxon>Micromonosporaceae</taxon>
        <taxon>Actinoplanes</taxon>
    </lineage>
</organism>
<comment type="caution">
    <text evidence="1">The sequence shown here is derived from an EMBL/GenBank/DDBJ whole genome shotgun (WGS) entry which is preliminary data.</text>
</comment>
<accession>A0ABV8IWU1</accession>
<dbReference type="EMBL" id="JBHSBL010000016">
    <property type="protein sequence ID" value="MFC4066793.1"/>
    <property type="molecule type" value="Genomic_DNA"/>
</dbReference>
<sequence length="63" mass="6647">MIVLIFYGWLIVVTSMSPLEAAAMMLLTGLAAGVVIDRVVDGTRTTLESAALQQLLDGVTGRP</sequence>
<reference evidence="2" key="1">
    <citation type="journal article" date="2019" name="Int. J. Syst. Evol. Microbiol.">
        <title>The Global Catalogue of Microorganisms (GCM) 10K type strain sequencing project: providing services to taxonomists for standard genome sequencing and annotation.</title>
        <authorList>
            <consortium name="The Broad Institute Genomics Platform"/>
            <consortium name="The Broad Institute Genome Sequencing Center for Infectious Disease"/>
            <person name="Wu L."/>
            <person name="Ma J."/>
        </authorList>
    </citation>
    <scope>NUCLEOTIDE SEQUENCE [LARGE SCALE GENOMIC DNA]</scope>
    <source>
        <strain evidence="2">TBRC 5832</strain>
    </source>
</reference>
<evidence type="ECO:0000313" key="1">
    <source>
        <dbReference type="EMBL" id="MFC4066793.1"/>
    </source>
</evidence>
<gene>
    <name evidence="1" type="ORF">ACFO0C_17785</name>
</gene>
<dbReference type="Proteomes" id="UP001595867">
    <property type="component" value="Unassembled WGS sequence"/>
</dbReference>